<evidence type="ECO:0000313" key="2">
    <source>
        <dbReference type="EMBL" id="SDS56089.1"/>
    </source>
</evidence>
<dbReference type="RefSeq" id="WP_157720397.1">
    <property type="nucleotide sequence ID" value="NZ_LT629749.1"/>
</dbReference>
<dbReference type="PANTHER" id="PTHR38342">
    <property type="entry name" value="SLR5037 PROTEIN"/>
    <property type="match status" value="1"/>
</dbReference>
<protein>
    <submittedName>
        <fullName evidence="2">Uncharacterized conserved protein, DUF302 family</fullName>
    </submittedName>
</protein>
<dbReference type="EMBL" id="LT629749">
    <property type="protein sequence ID" value="SDS56089.1"/>
    <property type="molecule type" value="Genomic_DNA"/>
</dbReference>
<dbReference type="InterPro" id="IPR016796">
    <property type="entry name" value="UCP021774"/>
</dbReference>
<sequence length="134" mass="13887">MAFGVQKLVHQPHGVVLGRVRAALDAEGFVVLTPHDVADAFDQAFGLEIPPQVTLGVCTPGLAHATLQADPSVGLLVPCSVVVRAADPGRTVVEASRLHLIVALTGDRALEPAVADADARLRAACDRLADLSCP</sequence>
<gene>
    <name evidence="2" type="ORF">SAMN04488543_1962</name>
</gene>
<evidence type="ECO:0000259" key="1">
    <source>
        <dbReference type="Pfam" id="PF03625"/>
    </source>
</evidence>
<dbReference type="OrthoDB" id="9791067at2"/>
<name>A0A1H1T909_9ACTN</name>
<dbReference type="SUPFAM" id="SSF103247">
    <property type="entry name" value="TT1751-like"/>
    <property type="match status" value="1"/>
</dbReference>
<dbReference type="AlphaFoldDB" id="A0A1H1T909"/>
<keyword evidence="3" id="KW-1185">Reference proteome</keyword>
<dbReference type="Gene3D" id="3.30.310.70">
    <property type="entry name" value="TT1751-like domain"/>
    <property type="match status" value="1"/>
</dbReference>
<reference evidence="2 3" key="1">
    <citation type="submission" date="2016-10" db="EMBL/GenBank/DDBJ databases">
        <authorList>
            <person name="de Groot N.N."/>
        </authorList>
    </citation>
    <scope>NUCLEOTIDE SEQUENCE [LARGE SCALE GENOMIC DNA]</scope>
    <source>
        <strain evidence="2 3">DSM 21741</strain>
    </source>
</reference>
<proteinExistence type="predicted"/>
<dbReference type="InterPro" id="IPR005180">
    <property type="entry name" value="DUF302"/>
</dbReference>
<feature type="domain" description="DUF302" evidence="1">
    <location>
        <begin position="35"/>
        <end position="95"/>
    </location>
</feature>
<dbReference type="CDD" id="cd14797">
    <property type="entry name" value="DUF302"/>
    <property type="match status" value="1"/>
</dbReference>
<dbReference type="InterPro" id="IPR035923">
    <property type="entry name" value="TT1751-like_sf"/>
</dbReference>
<dbReference type="Pfam" id="PF03625">
    <property type="entry name" value="DUF302"/>
    <property type="match status" value="1"/>
</dbReference>
<dbReference type="Proteomes" id="UP000199092">
    <property type="component" value="Chromosome I"/>
</dbReference>
<organism evidence="2 3">
    <name type="scientific">Friedmanniella luteola</name>
    <dbReference type="NCBI Taxonomy" id="546871"/>
    <lineage>
        <taxon>Bacteria</taxon>
        <taxon>Bacillati</taxon>
        <taxon>Actinomycetota</taxon>
        <taxon>Actinomycetes</taxon>
        <taxon>Propionibacteriales</taxon>
        <taxon>Nocardioidaceae</taxon>
        <taxon>Friedmanniella</taxon>
    </lineage>
</organism>
<accession>A0A1H1T909</accession>
<dbReference type="PANTHER" id="PTHR38342:SF1">
    <property type="entry name" value="SLR5037 PROTEIN"/>
    <property type="match status" value="1"/>
</dbReference>
<evidence type="ECO:0000313" key="3">
    <source>
        <dbReference type="Proteomes" id="UP000199092"/>
    </source>
</evidence>
<dbReference type="PIRSF" id="PIRSF021774">
    <property type="entry name" value="UCP021774"/>
    <property type="match status" value="1"/>
</dbReference>